<dbReference type="Proteomes" id="UP000642748">
    <property type="component" value="Unassembled WGS sequence"/>
</dbReference>
<dbReference type="Pfam" id="PF13026">
    <property type="entry name" value="DUF3887"/>
    <property type="match status" value="1"/>
</dbReference>
<dbReference type="Gene3D" id="3.10.450.590">
    <property type="match status" value="1"/>
</dbReference>
<gene>
    <name evidence="2" type="ORF">Raf01_67710</name>
</gene>
<evidence type="ECO:0000313" key="3">
    <source>
        <dbReference type="Proteomes" id="UP000642748"/>
    </source>
</evidence>
<dbReference type="EMBL" id="BONZ01000068">
    <property type="protein sequence ID" value="GIH18599.1"/>
    <property type="molecule type" value="Genomic_DNA"/>
</dbReference>
<evidence type="ECO:0000259" key="1">
    <source>
        <dbReference type="Pfam" id="PF13026"/>
    </source>
</evidence>
<comment type="caution">
    <text evidence="2">The sequence shown here is derived from an EMBL/GenBank/DDBJ whole genome shotgun (WGS) entry which is preliminary data.</text>
</comment>
<organism evidence="2 3">
    <name type="scientific">Rugosimonospora africana</name>
    <dbReference type="NCBI Taxonomy" id="556532"/>
    <lineage>
        <taxon>Bacteria</taxon>
        <taxon>Bacillati</taxon>
        <taxon>Actinomycetota</taxon>
        <taxon>Actinomycetes</taxon>
        <taxon>Micromonosporales</taxon>
        <taxon>Micromonosporaceae</taxon>
        <taxon>Rugosimonospora</taxon>
    </lineage>
</organism>
<protein>
    <recommendedName>
        <fullName evidence="1">DUF3887 domain-containing protein</fullName>
    </recommendedName>
</protein>
<dbReference type="AlphaFoldDB" id="A0A8J3QYI5"/>
<feature type="domain" description="DUF3887" evidence="1">
    <location>
        <begin position="177"/>
        <end position="263"/>
    </location>
</feature>
<sequence>MADAAIPDSCAHCGRELPAQRDRGRKRAYCGPTCRSAARRARERAGSGDVKASLTAGTRQEYLDSVNGTVTDPATAASQGQEAGREFARDLLASHRAQSPLDTIAMMQGAVHSLSEGLRRAVEQARASGSSWADVGRMLGTTRQAAFQRFGRPTDPRTGRPMTENLLPDAADRAVGLFSDLVAGRWERARRDFGERVASRLDAPRLAAVWAALSGRAGAYERMGTPLVYPGGDLTIVDVPLFFEADERIGRVSYDQRGKVAGLFFLPPALA</sequence>
<dbReference type="InterPro" id="IPR024981">
    <property type="entry name" value="DUF3887"/>
</dbReference>
<evidence type="ECO:0000313" key="2">
    <source>
        <dbReference type="EMBL" id="GIH18599.1"/>
    </source>
</evidence>
<reference evidence="2" key="1">
    <citation type="submission" date="2021-01" db="EMBL/GenBank/DDBJ databases">
        <title>Whole genome shotgun sequence of Rugosimonospora africana NBRC 104875.</title>
        <authorList>
            <person name="Komaki H."/>
            <person name="Tamura T."/>
        </authorList>
    </citation>
    <scope>NUCLEOTIDE SEQUENCE</scope>
    <source>
        <strain evidence="2">NBRC 104875</strain>
    </source>
</reference>
<name>A0A8J3QYI5_9ACTN</name>
<accession>A0A8J3QYI5</accession>
<proteinExistence type="predicted"/>
<keyword evidence="3" id="KW-1185">Reference proteome</keyword>